<keyword evidence="13" id="KW-0804">Transcription</keyword>
<feature type="domain" description="Tyrosine specific protein phosphatases" evidence="22">
    <location>
        <begin position="57"/>
        <end position="119"/>
    </location>
</feature>
<evidence type="ECO:0000256" key="10">
    <source>
        <dbReference type="ARBA" id="ARBA00022912"/>
    </source>
</evidence>
<comment type="catalytic activity">
    <reaction evidence="15">
        <text>O-phospho-L-seryl-[protein] + H2O = L-seryl-[protein] + phosphate</text>
        <dbReference type="Rhea" id="RHEA:20629"/>
        <dbReference type="Rhea" id="RHEA-COMP:9863"/>
        <dbReference type="Rhea" id="RHEA-COMP:11604"/>
        <dbReference type="ChEBI" id="CHEBI:15377"/>
        <dbReference type="ChEBI" id="CHEBI:29999"/>
        <dbReference type="ChEBI" id="CHEBI:43474"/>
        <dbReference type="ChEBI" id="CHEBI:83421"/>
        <dbReference type="EC" id="3.1.3.16"/>
    </reaction>
</comment>
<dbReference type="SMART" id="SM00195">
    <property type="entry name" value="DSPc"/>
    <property type="match status" value="1"/>
</dbReference>
<keyword evidence="25" id="KW-1185">Reference proteome</keyword>
<dbReference type="GO" id="GO:0005634">
    <property type="term" value="C:nucleus"/>
    <property type="evidence" value="ECO:0007669"/>
    <property type="project" value="UniProtKB-SubCell"/>
</dbReference>
<feature type="compositionally biased region" description="Low complexity" evidence="20">
    <location>
        <begin position="860"/>
        <end position="873"/>
    </location>
</feature>
<evidence type="ECO:0000256" key="5">
    <source>
        <dbReference type="ARBA" id="ARBA00009050"/>
    </source>
</evidence>
<keyword evidence="14" id="KW-0539">Nucleus</keyword>
<dbReference type="GO" id="GO:0004725">
    <property type="term" value="F:protein tyrosine phosphatase activity"/>
    <property type="evidence" value="ECO:0007669"/>
    <property type="project" value="UniProtKB-EC"/>
</dbReference>
<evidence type="ECO:0000256" key="8">
    <source>
        <dbReference type="ARBA" id="ARBA00022490"/>
    </source>
</evidence>
<dbReference type="InterPro" id="IPR000340">
    <property type="entry name" value="Dual-sp_phosphatase_cat-dom"/>
</dbReference>
<evidence type="ECO:0000256" key="18">
    <source>
        <dbReference type="ARBA" id="ARBA00059753"/>
    </source>
</evidence>
<dbReference type="SUPFAM" id="SSF57959">
    <property type="entry name" value="Leucine zipper domain"/>
    <property type="match status" value="1"/>
</dbReference>
<comment type="similarity">
    <text evidence="5">Belongs to the bZIP family. ATF subfamily.</text>
</comment>
<dbReference type="InterPro" id="IPR029021">
    <property type="entry name" value="Prot-tyrosine_phosphatase-like"/>
</dbReference>
<evidence type="ECO:0000256" key="12">
    <source>
        <dbReference type="ARBA" id="ARBA00023125"/>
    </source>
</evidence>
<dbReference type="InterPro" id="IPR000387">
    <property type="entry name" value="Tyr_Pase_dom"/>
</dbReference>
<dbReference type="PANTHER" id="PTHR46164:SF1">
    <property type="entry name" value="CYCLIC AMP-DEPENDENT TRANSCRIPTION FACTOR ATF-6 ALPHA"/>
    <property type="match status" value="1"/>
</dbReference>
<evidence type="ECO:0000256" key="4">
    <source>
        <dbReference type="ARBA" id="ARBA00008601"/>
    </source>
</evidence>
<evidence type="ECO:0000256" key="15">
    <source>
        <dbReference type="ARBA" id="ARBA00047761"/>
    </source>
</evidence>
<dbReference type="PROSITE" id="PS00383">
    <property type="entry name" value="TYR_PHOSPHATASE_1"/>
    <property type="match status" value="1"/>
</dbReference>
<feature type="region of interest" description="Disordered" evidence="20">
    <location>
        <begin position="391"/>
        <end position="421"/>
    </location>
</feature>
<evidence type="ECO:0000256" key="16">
    <source>
        <dbReference type="ARBA" id="ARBA00048336"/>
    </source>
</evidence>
<dbReference type="InterPro" id="IPR016130">
    <property type="entry name" value="Tyr_Pase_AS"/>
</dbReference>
<feature type="domain" description="BZIP" evidence="23">
    <location>
        <begin position="534"/>
        <end position="595"/>
    </location>
</feature>
<keyword evidence="9" id="KW-0378">Hydrolase</keyword>
<keyword evidence="8" id="KW-0963">Cytoplasm</keyword>
<dbReference type="SMART" id="SM00338">
    <property type="entry name" value="BRLZ"/>
    <property type="match status" value="1"/>
</dbReference>
<dbReference type="AlphaFoldDB" id="A0A9D3MHK6"/>
<accession>A0A9D3MHK6</accession>
<dbReference type="GO" id="GO:0000981">
    <property type="term" value="F:DNA-binding transcription factor activity, RNA polymerase II-specific"/>
    <property type="evidence" value="ECO:0007669"/>
    <property type="project" value="TreeGrafter"/>
</dbReference>
<dbReference type="GO" id="GO:0030968">
    <property type="term" value="P:endoplasmic reticulum unfolded protein response"/>
    <property type="evidence" value="ECO:0007669"/>
    <property type="project" value="TreeGrafter"/>
</dbReference>
<evidence type="ECO:0000256" key="14">
    <source>
        <dbReference type="ARBA" id="ARBA00023242"/>
    </source>
</evidence>
<evidence type="ECO:0000256" key="17">
    <source>
        <dbReference type="ARBA" id="ARBA00051722"/>
    </source>
</evidence>
<dbReference type="PANTHER" id="PTHR46164">
    <property type="entry name" value="ATF6, ISOFORM C"/>
    <property type="match status" value="1"/>
</dbReference>
<dbReference type="InterPro" id="IPR051882">
    <property type="entry name" value="ATF_bZIP_TF"/>
</dbReference>
<dbReference type="InterPro" id="IPR020422">
    <property type="entry name" value="TYR_PHOSPHATASE_DUAL_dom"/>
</dbReference>
<proteinExistence type="inferred from homology"/>
<dbReference type="EC" id="3.1.3.16" evidence="7"/>
<evidence type="ECO:0000259" key="23">
    <source>
        <dbReference type="PROSITE" id="PS50217"/>
    </source>
</evidence>
<dbReference type="InterPro" id="IPR004827">
    <property type="entry name" value="bZIP"/>
</dbReference>
<feature type="region of interest" description="Disordered" evidence="20">
    <location>
        <begin position="722"/>
        <end position="742"/>
    </location>
</feature>
<feature type="domain" description="Tyrosine-protein phosphatase" evidence="21">
    <location>
        <begin position="1"/>
        <end position="141"/>
    </location>
</feature>
<keyword evidence="11" id="KW-0805">Transcription regulation</keyword>
<dbReference type="Gene3D" id="1.20.5.170">
    <property type="match status" value="1"/>
</dbReference>
<comment type="subcellular location">
    <subcellularLocation>
        <location evidence="3">Cytoplasm</location>
    </subcellularLocation>
    <subcellularLocation>
        <location evidence="2">Membrane</location>
        <topology evidence="2">Single-pass membrane protein</topology>
    </subcellularLocation>
    <subcellularLocation>
        <location evidence="1">Nucleus</location>
    </subcellularLocation>
</comment>
<dbReference type="FunFam" id="3.90.190.10:FF:000056">
    <property type="entry name" value="Dual specificity phosphatase 12"/>
    <property type="match status" value="1"/>
</dbReference>
<evidence type="ECO:0000256" key="3">
    <source>
        <dbReference type="ARBA" id="ARBA00004496"/>
    </source>
</evidence>
<dbReference type="Pfam" id="PF00170">
    <property type="entry name" value="bZIP_1"/>
    <property type="match status" value="1"/>
</dbReference>
<dbReference type="GO" id="GO:0000978">
    <property type="term" value="F:RNA polymerase II cis-regulatory region sequence-specific DNA binding"/>
    <property type="evidence" value="ECO:0007669"/>
    <property type="project" value="TreeGrafter"/>
</dbReference>
<dbReference type="PROSITE" id="PS50054">
    <property type="entry name" value="TYR_PHOSPHATASE_DUAL"/>
    <property type="match status" value="1"/>
</dbReference>
<evidence type="ECO:0000259" key="22">
    <source>
        <dbReference type="PROSITE" id="PS50056"/>
    </source>
</evidence>
<name>A0A9D3MHK6_ANGAN</name>
<evidence type="ECO:0000256" key="9">
    <source>
        <dbReference type="ARBA" id="ARBA00022801"/>
    </source>
</evidence>
<evidence type="ECO:0000256" key="6">
    <source>
        <dbReference type="ARBA" id="ARBA00013064"/>
    </source>
</evidence>
<dbReference type="Proteomes" id="UP001044222">
    <property type="component" value="Chromosome 6"/>
</dbReference>
<evidence type="ECO:0000256" key="1">
    <source>
        <dbReference type="ARBA" id="ARBA00004123"/>
    </source>
</evidence>
<evidence type="ECO:0000313" key="24">
    <source>
        <dbReference type="EMBL" id="KAG5847390.1"/>
    </source>
</evidence>
<dbReference type="GO" id="GO:0016020">
    <property type="term" value="C:membrane"/>
    <property type="evidence" value="ECO:0007669"/>
    <property type="project" value="UniProtKB-SubCell"/>
</dbReference>
<dbReference type="Pfam" id="PF00782">
    <property type="entry name" value="DSPc"/>
    <property type="match status" value="1"/>
</dbReference>
<evidence type="ECO:0000256" key="20">
    <source>
        <dbReference type="SAM" id="MobiDB-lite"/>
    </source>
</evidence>
<evidence type="ECO:0000256" key="11">
    <source>
        <dbReference type="ARBA" id="ARBA00023015"/>
    </source>
</evidence>
<gene>
    <name evidence="24" type="ORF">ANANG_G00125540</name>
</gene>
<evidence type="ECO:0000313" key="25">
    <source>
        <dbReference type="Proteomes" id="UP001044222"/>
    </source>
</evidence>
<evidence type="ECO:0000256" key="13">
    <source>
        <dbReference type="ARBA" id="ARBA00023163"/>
    </source>
</evidence>
<evidence type="ECO:0000256" key="7">
    <source>
        <dbReference type="ARBA" id="ARBA00013081"/>
    </source>
</evidence>
<comment type="function">
    <text evidence="18">Dual specificity phosphatase; can dephosphorylate both phosphotyrosine and phosphoserine or phosphothreonine residues. Can dephosphorylate glucokinase (in vitro). Has phosphatase activity with the synthetic substrate 6,8-difluoro-4-methylumbelliferyl phosphate and other in vitro substrates.</text>
</comment>
<dbReference type="GO" id="GO:0005737">
    <property type="term" value="C:cytoplasm"/>
    <property type="evidence" value="ECO:0007669"/>
    <property type="project" value="UniProtKB-SubCell"/>
</dbReference>
<sequence length="900" mass="98042">MIAVQTGLYIGAASDLADCCELARAGITHILTVDSEEPKLQGSFQTKFIYSLDDMCADLLSSLDSCVQFISEALEAPSSAVLVHCHAGRSRSAAVVTAFLMRSNKLTLTDAYSKLQQIKSDVKINDEFLNQLALYESMDCEVDMTSPVYKQYRLQKITDKYPELQSVPKEVFAADPMIALSHGSEVVHRCRKCRRTLFRGSSILSHDVGSGPAAFAHKKTVDAAARTPGLAIQTQCTSYFIEPVQWMEPALLGVLDGQLLCPKCSSKLGSFNCKETGEWDISLFDDLEYIGDEEELLRILESVPCAGEAPDLGLGLNLSPWGTATPEDSGSSCTETDGIVGCLSPNTTASSVSSPGSVEVPSPYYLHEEDLSLQSVPSPAPVCSDTSSSVCAGLGTRPQRKSGQGSRAKSTHPPRRIINPSPKVSIQPKLVVPTSVPVLHSALPLQAKTIIIQPLCAALPMVRSTPASLCSAPPAGCHVTRTVLQMSGPQVAPAPAQPLSDRLVIMQDRGGTPQPTGTSAYHSAAVIGNSPIGKRHQRMMKNRESACLSRRKKKEHLLTLEARLKVALFENQKLKSENCSLKMRLDSLAAENNDLKVVAPKRRAACLLAVIAFVMLSVGPIGLFEEDPVSMPSAGAPPPGRHLLGFSAVDNENSRGLETPGADVPQAAERWDQSTPEEKALMVVKRDPLLFGVPRPCHPSVNRTKAIRLASELRGWVHRHESERVKSSRRHKTKAMPKSLPKKSEVVTVHYTEVTEKNSASELQVYYARHGSYSDFFEEIQRRGDTFYVVSFRRDHLLLPATNHNKGSRPKMSLVLPAMNLNETVIEDKDYEVMMQIDCEVMDTRILHIKTTSIPAFLRTNHSNSHHSTTGSGQATAPVGVLPKTNQAHTQHGTDHLQPI</sequence>
<evidence type="ECO:0000259" key="21">
    <source>
        <dbReference type="PROSITE" id="PS50054"/>
    </source>
</evidence>
<evidence type="ECO:0000256" key="19">
    <source>
        <dbReference type="ARBA" id="ARBA00068797"/>
    </source>
</evidence>
<comment type="catalytic activity">
    <reaction evidence="17">
        <text>O-phospho-L-tyrosyl-[protein] + H2O = L-tyrosyl-[protein] + phosphate</text>
        <dbReference type="Rhea" id="RHEA:10684"/>
        <dbReference type="Rhea" id="RHEA-COMP:10136"/>
        <dbReference type="Rhea" id="RHEA-COMP:20101"/>
        <dbReference type="ChEBI" id="CHEBI:15377"/>
        <dbReference type="ChEBI" id="CHEBI:43474"/>
        <dbReference type="ChEBI" id="CHEBI:46858"/>
        <dbReference type="ChEBI" id="CHEBI:61978"/>
        <dbReference type="EC" id="3.1.3.48"/>
    </reaction>
</comment>
<dbReference type="PROSITE" id="PS50217">
    <property type="entry name" value="BZIP"/>
    <property type="match status" value="1"/>
</dbReference>
<dbReference type="PROSITE" id="PS50096">
    <property type="entry name" value="IQ"/>
    <property type="match status" value="1"/>
</dbReference>
<dbReference type="EC" id="3.1.3.48" evidence="6"/>
<reference evidence="24" key="1">
    <citation type="submission" date="2021-01" db="EMBL/GenBank/DDBJ databases">
        <title>A chromosome-scale assembly of European eel, Anguilla anguilla.</title>
        <authorList>
            <person name="Henkel C."/>
            <person name="Jong-Raadsen S.A."/>
            <person name="Dufour S."/>
            <person name="Weltzien F.-A."/>
            <person name="Palstra A.P."/>
            <person name="Pelster B."/>
            <person name="Spaink H.P."/>
            <person name="Van Den Thillart G.E."/>
            <person name="Jansen H."/>
            <person name="Zahm M."/>
            <person name="Klopp C."/>
            <person name="Cedric C."/>
            <person name="Louis A."/>
            <person name="Berthelot C."/>
            <person name="Parey E."/>
            <person name="Roest Crollius H."/>
            <person name="Montfort J."/>
            <person name="Robinson-Rechavi M."/>
            <person name="Bucao C."/>
            <person name="Bouchez O."/>
            <person name="Gislard M."/>
            <person name="Lluch J."/>
            <person name="Milhes M."/>
            <person name="Lampietro C."/>
            <person name="Lopez Roques C."/>
            <person name="Donnadieu C."/>
            <person name="Braasch I."/>
            <person name="Desvignes T."/>
            <person name="Postlethwait J."/>
            <person name="Bobe J."/>
            <person name="Guiguen Y."/>
            <person name="Dirks R."/>
        </authorList>
    </citation>
    <scope>NUCLEOTIDE SEQUENCE</scope>
    <source>
        <strain evidence="24">Tag_6206</strain>
        <tissue evidence="24">Liver</tissue>
    </source>
</reference>
<feature type="region of interest" description="Disordered" evidence="20">
    <location>
        <begin position="860"/>
        <end position="880"/>
    </location>
</feature>
<dbReference type="CDD" id="cd14520">
    <property type="entry name" value="DSP_DUSP12"/>
    <property type="match status" value="1"/>
</dbReference>
<comment type="catalytic activity">
    <reaction evidence="16">
        <text>O-phospho-L-threonyl-[protein] + H2O = L-threonyl-[protein] + phosphate</text>
        <dbReference type="Rhea" id="RHEA:47004"/>
        <dbReference type="Rhea" id="RHEA-COMP:11060"/>
        <dbReference type="Rhea" id="RHEA-COMP:11605"/>
        <dbReference type="ChEBI" id="CHEBI:15377"/>
        <dbReference type="ChEBI" id="CHEBI:30013"/>
        <dbReference type="ChEBI" id="CHEBI:43474"/>
        <dbReference type="ChEBI" id="CHEBI:61977"/>
        <dbReference type="EC" id="3.1.3.16"/>
    </reaction>
</comment>
<dbReference type="GO" id="GO:0004722">
    <property type="term" value="F:protein serine/threonine phosphatase activity"/>
    <property type="evidence" value="ECO:0007669"/>
    <property type="project" value="UniProtKB-EC"/>
</dbReference>
<feature type="region of interest" description="Disordered" evidence="20">
    <location>
        <begin position="655"/>
        <end position="674"/>
    </location>
</feature>
<dbReference type="CDD" id="cd14700">
    <property type="entry name" value="bZIP_ATF6"/>
    <property type="match status" value="1"/>
</dbReference>
<comment type="caution">
    <text evidence="24">The sequence shown here is derived from an EMBL/GenBank/DDBJ whole genome shotgun (WGS) entry which is preliminary data.</text>
</comment>
<dbReference type="EMBL" id="JAFIRN010000006">
    <property type="protein sequence ID" value="KAG5847390.1"/>
    <property type="molecule type" value="Genomic_DNA"/>
</dbReference>
<protein>
    <recommendedName>
        <fullName evidence="19">Dual specificity protein phosphatase 12</fullName>
        <ecNumber evidence="7">3.1.3.16</ecNumber>
        <ecNumber evidence="6">3.1.3.48</ecNumber>
    </recommendedName>
</protein>
<dbReference type="PROSITE" id="PS50056">
    <property type="entry name" value="TYR_PHOSPHATASE_2"/>
    <property type="match status" value="1"/>
</dbReference>
<keyword evidence="10" id="KW-0904">Protein phosphatase</keyword>
<dbReference type="Gene3D" id="3.90.190.10">
    <property type="entry name" value="Protein tyrosine phosphatase superfamily"/>
    <property type="match status" value="1"/>
</dbReference>
<evidence type="ECO:0000256" key="2">
    <source>
        <dbReference type="ARBA" id="ARBA00004167"/>
    </source>
</evidence>
<dbReference type="SUPFAM" id="SSF52799">
    <property type="entry name" value="(Phosphotyrosine protein) phosphatases II"/>
    <property type="match status" value="1"/>
</dbReference>
<dbReference type="InterPro" id="IPR046347">
    <property type="entry name" value="bZIP_sf"/>
</dbReference>
<comment type="similarity">
    <text evidence="4">Belongs to the protein-tyrosine phosphatase family. Non-receptor class dual specificity subfamily.</text>
</comment>
<keyword evidence="12" id="KW-0238">DNA-binding</keyword>
<organism evidence="24 25">
    <name type="scientific">Anguilla anguilla</name>
    <name type="common">European freshwater eel</name>
    <name type="synonym">Muraena anguilla</name>
    <dbReference type="NCBI Taxonomy" id="7936"/>
    <lineage>
        <taxon>Eukaryota</taxon>
        <taxon>Metazoa</taxon>
        <taxon>Chordata</taxon>
        <taxon>Craniata</taxon>
        <taxon>Vertebrata</taxon>
        <taxon>Euteleostomi</taxon>
        <taxon>Actinopterygii</taxon>
        <taxon>Neopterygii</taxon>
        <taxon>Teleostei</taxon>
        <taxon>Anguilliformes</taxon>
        <taxon>Anguillidae</taxon>
        <taxon>Anguilla</taxon>
    </lineage>
</organism>